<dbReference type="InterPro" id="IPR051121">
    <property type="entry name" value="FAH"/>
</dbReference>
<sequence>MRFLRFSKDGEVGLAVGDGKSFHGFTASQEGYPGDLTPALLTKKDVSDLGEALSAGEQIDLSAIDFLPPITGASKMICVGLNYADHSKETGFKVPDHPTVFPRFASSLIGHEAPILKPRQSDQLDYEGEVAVVLGKGGRYISPEDALSHVLGYALFNDASIRDFQLRTPQWTIGKNFDGTGAFGPYLVTADELPAGASGLSIQTRLNGVVVQDANTRDLVFSVAALISDLSQTLRLEVGDVIITGTPAGVGAGRTPPLWMKDGDVCEIEVEGIGLLRNVIANEDASQGNAAAEGKHLVEHR</sequence>
<keyword evidence="4" id="KW-0614">Plasmid</keyword>
<feature type="domain" description="Fumarylacetoacetase-like C-terminal" evidence="3">
    <location>
        <begin position="75"/>
        <end position="280"/>
    </location>
</feature>
<accession>A0A1B3ZIH2</accession>
<dbReference type="SUPFAM" id="SSF56529">
    <property type="entry name" value="FAH"/>
    <property type="match status" value="1"/>
</dbReference>
<dbReference type="AlphaFoldDB" id="A0A1B3ZIH2"/>
<evidence type="ECO:0000259" key="3">
    <source>
        <dbReference type="Pfam" id="PF01557"/>
    </source>
</evidence>
<proteinExistence type="inferred from homology"/>
<evidence type="ECO:0000256" key="1">
    <source>
        <dbReference type="ARBA" id="ARBA00010211"/>
    </source>
</evidence>
<reference evidence="4 5" key="1">
    <citation type="submission" date="2016-01" db="EMBL/GenBank/DDBJ databases">
        <title>Complete genome and mega plasmid sequence of Sphingomonas panacis DCY99 elicits systemic resistance in rice to Xanthomonas oryzae.</title>
        <authorList>
            <person name="Kim Y.J."/>
            <person name="Yang D.C."/>
            <person name="Sing P."/>
        </authorList>
    </citation>
    <scope>NUCLEOTIDE SEQUENCE [LARGE SCALE GENOMIC DNA]</scope>
    <source>
        <strain evidence="4 5">DCY99</strain>
        <plasmid evidence="5">Plasmid</plasmid>
    </source>
</reference>
<evidence type="ECO:0000313" key="4">
    <source>
        <dbReference type="EMBL" id="AOH87218.1"/>
    </source>
</evidence>
<evidence type="ECO:0000313" key="5">
    <source>
        <dbReference type="Proteomes" id="UP000094256"/>
    </source>
</evidence>
<gene>
    <name evidence="4" type="ORF">AWL63_23955</name>
</gene>
<dbReference type="GO" id="GO:0019752">
    <property type="term" value="P:carboxylic acid metabolic process"/>
    <property type="evidence" value="ECO:0007669"/>
    <property type="project" value="UniProtKB-ARBA"/>
</dbReference>
<dbReference type="GO" id="GO:0016853">
    <property type="term" value="F:isomerase activity"/>
    <property type="evidence" value="ECO:0007669"/>
    <property type="project" value="UniProtKB-ARBA"/>
</dbReference>
<dbReference type="GO" id="GO:0046872">
    <property type="term" value="F:metal ion binding"/>
    <property type="evidence" value="ECO:0007669"/>
    <property type="project" value="UniProtKB-KW"/>
</dbReference>
<dbReference type="FunFam" id="3.90.850.10:FF:000002">
    <property type="entry name" value="2-hydroxyhepta-2,4-diene-1,7-dioate isomerase"/>
    <property type="match status" value="1"/>
</dbReference>
<dbReference type="Gene3D" id="3.90.850.10">
    <property type="entry name" value="Fumarylacetoacetase-like, C-terminal domain"/>
    <property type="match status" value="1"/>
</dbReference>
<dbReference type="KEGG" id="span:AWL63_23955"/>
<name>A0A1B3ZIH2_9SPHN</name>
<dbReference type="PANTHER" id="PTHR42796">
    <property type="entry name" value="FUMARYLACETOACETATE HYDROLASE DOMAIN-CONTAINING PROTEIN 2A-RELATED"/>
    <property type="match status" value="1"/>
</dbReference>
<dbReference type="Proteomes" id="UP000094256">
    <property type="component" value="Plasmid unnamed"/>
</dbReference>
<keyword evidence="5" id="KW-1185">Reference proteome</keyword>
<comment type="similarity">
    <text evidence="1">Belongs to the FAH family.</text>
</comment>
<keyword evidence="2" id="KW-0479">Metal-binding</keyword>
<dbReference type="OrthoDB" id="5197601at2"/>
<evidence type="ECO:0000256" key="2">
    <source>
        <dbReference type="ARBA" id="ARBA00022723"/>
    </source>
</evidence>
<dbReference type="Pfam" id="PF01557">
    <property type="entry name" value="FAA_hydrolase"/>
    <property type="match status" value="1"/>
</dbReference>
<dbReference type="InterPro" id="IPR036663">
    <property type="entry name" value="Fumarylacetoacetase_C_sf"/>
</dbReference>
<dbReference type="PANTHER" id="PTHR42796:SF4">
    <property type="entry name" value="FUMARYLACETOACETATE HYDROLASE DOMAIN-CONTAINING PROTEIN 2A"/>
    <property type="match status" value="1"/>
</dbReference>
<protein>
    <recommendedName>
        <fullName evidence="3">Fumarylacetoacetase-like C-terminal domain-containing protein</fullName>
    </recommendedName>
</protein>
<organism evidence="4 5">
    <name type="scientific">Sphingomonas panacis</name>
    <dbReference type="NCBI Taxonomy" id="1560345"/>
    <lineage>
        <taxon>Bacteria</taxon>
        <taxon>Pseudomonadati</taxon>
        <taxon>Pseudomonadota</taxon>
        <taxon>Alphaproteobacteria</taxon>
        <taxon>Sphingomonadales</taxon>
        <taxon>Sphingomonadaceae</taxon>
        <taxon>Sphingomonas</taxon>
    </lineage>
</organism>
<dbReference type="EMBL" id="CP014169">
    <property type="protein sequence ID" value="AOH87218.1"/>
    <property type="molecule type" value="Genomic_DNA"/>
</dbReference>
<dbReference type="RefSeq" id="WP_069207783.1">
    <property type="nucleotide sequence ID" value="NZ_CP014169.1"/>
</dbReference>
<dbReference type="InterPro" id="IPR011234">
    <property type="entry name" value="Fumarylacetoacetase-like_C"/>
</dbReference>
<geneLocation type="plasmid" evidence="5"/>